<keyword evidence="3" id="KW-1185">Reference proteome</keyword>
<organism evidence="2 3">
    <name type="scientific">[Candida] railenensis</name>
    <dbReference type="NCBI Taxonomy" id="45579"/>
    <lineage>
        <taxon>Eukaryota</taxon>
        <taxon>Fungi</taxon>
        <taxon>Dikarya</taxon>
        <taxon>Ascomycota</taxon>
        <taxon>Saccharomycotina</taxon>
        <taxon>Pichiomycetes</taxon>
        <taxon>Debaryomycetaceae</taxon>
        <taxon>Kurtzmaniella</taxon>
    </lineage>
</organism>
<gene>
    <name evidence="2" type="ORF">CLIB1423_01S07140</name>
</gene>
<comment type="caution">
    <text evidence="2">The sequence shown here is derived from an EMBL/GenBank/DDBJ whole genome shotgun (WGS) entry which is preliminary data.</text>
</comment>
<name>A0A9P0VWB4_9ASCO</name>
<feature type="transmembrane region" description="Helical" evidence="1">
    <location>
        <begin position="97"/>
        <end position="115"/>
    </location>
</feature>
<reference evidence="2" key="1">
    <citation type="submission" date="2022-03" db="EMBL/GenBank/DDBJ databases">
        <authorList>
            <person name="Legras J.-L."/>
            <person name="Devillers H."/>
            <person name="Grondin C."/>
        </authorList>
    </citation>
    <scope>NUCLEOTIDE SEQUENCE</scope>
    <source>
        <strain evidence="2">CLIB 1423</strain>
    </source>
</reference>
<keyword evidence="1" id="KW-0472">Membrane</keyword>
<feature type="transmembrane region" description="Helical" evidence="1">
    <location>
        <begin position="45"/>
        <end position="67"/>
    </location>
</feature>
<proteinExistence type="predicted"/>
<keyword evidence="1" id="KW-1133">Transmembrane helix</keyword>
<dbReference type="EMBL" id="CAKXYY010000001">
    <property type="protein sequence ID" value="CAH2350307.1"/>
    <property type="molecule type" value="Genomic_DNA"/>
</dbReference>
<evidence type="ECO:0000313" key="2">
    <source>
        <dbReference type="EMBL" id="CAH2350307.1"/>
    </source>
</evidence>
<evidence type="ECO:0000313" key="3">
    <source>
        <dbReference type="Proteomes" id="UP000837801"/>
    </source>
</evidence>
<protein>
    <submittedName>
        <fullName evidence="2">Uncharacterized protein</fullName>
    </submittedName>
</protein>
<dbReference type="Proteomes" id="UP000837801">
    <property type="component" value="Unassembled WGS sequence"/>
</dbReference>
<feature type="transmembrane region" description="Helical" evidence="1">
    <location>
        <begin position="74"/>
        <end position="91"/>
    </location>
</feature>
<accession>A0A9P0VWB4</accession>
<dbReference type="AlphaFoldDB" id="A0A9P0VWB4"/>
<keyword evidence="1" id="KW-0812">Transmembrane</keyword>
<sequence length="116" mass="12960">MLEHCISYCSHCSHCSSVLLFYCSCCSTVHIVLSSTSFFCSYCSTVHFVLLFYCSTVLLFSCSAGYLGHPLSPFPLLSAYFIFYTSLLHATSPHPSISSIQAIIYLFVLFSLFLSF</sequence>
<feature type="transmembrane region" description="Helical" evidence="1">
    <location>
        <begin position="12"/>
        <end position="33"/>
    </location>
</feature>
<evidence type="ECO:0000256" key="1">
    <source>
        <dbReference type="SAM" id="Phobius"/>
    </source>
</evidence>